<dbReference type="InterPro" id="IPR017853">
    <property type="entry name" value="GH"/>
</dbReference>
<sequence>MIYKTFNRLAVKCSALSFVFLITLLSCVLLNTLVAHGTTSPLDEVQIVSQTVVGKPGFFQVGQSTKGRWWFIAPDGKAFFYKGVTSVNFGYPDAYVPIVTKKYGRDPAKFRQAAFARLRSWNFNALGAWTPAELWDRGMPYTVILDFVKVTPPAGLKLDDWKLNLPDVFDPEWIKAIDAKAKSVITSIHQSKLLVGYFTDNELSWYDLETPDLKEKLNPELLLTDQVKPALLQLCLSLDPKQPAYQAAWKFVLQRHGNNLEQLARDWLLNTKTLKHIKQLTKAEITIISQPYLQDLRLFVQEYASRYFMLTAAAIHRYDRNHLILGCRFGKPPSKEVFSAVKRPWVDVVSANNYRYDMYNRMDIYYQSTHLPVLNTEFSWGHNVFSQHLLAEEAIDDLSPTERMLRNGENSLALALTHPGLVGYTWYRWVDLSSYKPPISHGLVNLQDEPNRLHTNLLTNLNSKAETIAVSSSNN</sequence>
<organism evidence="1 2">
    <name type="scientific">Nostoc cycadae WK-1</name>
    <dbReference type="NCBI Taxonomy" id="1861711"/>
    <lineage>
        <taxon>Bacteria</taxon>
        <taxon>Bacillati</taxon>
        <taxon>Cyanobacteriota</taxon>
        <taxon>Cyanophyceae</taxon>
        <taxon>Nostocales</taxon>
        <taxon>Nostocaceae</taxon>
        <taxon>Nostoc</taxon>
    </lineage>
</organism>
<comment type="caution">
    <text evidence="1">The sequence shown here is derived from an EMBL/GenBank/DDBJ whole genome shotgun (WGS) entry which is preliminary data.</text>
</comment>
<dbReference type="SUPFAM" id="SSF51445">
    <property type="entry name" value="(Trans)glycosidases"/>
    <property type="match status" value="1"/>
</dbReference>
<dbReference type="EMBL" id="BDGE01000023">
    <property type="protein sequence ID" value="GBE91633.1"/>
    <property type="molecule type" value="Genomic_DNA"/>
</dbReference>
<name>A0A2H6LEL9_9NOSO</name>
<gene>
    <name evidence="1" type="ORF">NCWK1_1358</name>
</gene>
<evidence type="ECO:0000313" key="2">
    <source>
        <dbReference type="Proteomes" id="UP000236527"/>
    </source>
</evidence>
<proteinExistence type="predicted"/>
<dbReference type="PROSITE" id="PS51257">
    <property type="entry name" value="PROKAR_LIPOPROTEIN"/>
    <property type="match status" value="1"/>
</dbReference>
<keyword evidence="2" id="KW-1185">Reference proteome</keyword>
<dbReference type="Proteomes" id="UP000236527">
    <property type="component" value="Unassembled WGS sequence"/>
</dbReference>
<reference evidence="2" key="1">
    <citation type="journal article" date="2018" name="Genome Announc.">
        <title>Draft Genome Sequence of the Nitrogen-Fixing and Hormogonia-Inducing Cyanobacterium Nostoc cycadae Strain WK-1, Isolated from the Coralloid Roots of Cycas revoluta.</title>
        <authorList>
            <person name="Kanesaki Y."/>
            <person name="Hirose M."/>
            <person name="Hirose Y."/>
            <person name="Fujisawa T."/>
            <person name="Nakamura Y."/>
            <person name="Watanabe S."/>
            <person name="Matsunaga S."/>
            <person name="Uchida H."/>
            <person name="Murakami A."/>
        </authorList>
    </citation>
    <scope>NUCLEOTIDE SEQUENCE [LARGE SCALE GENOMIC DNA]</scope>
    <source>
        <strain evidence="2">WK-1</strain>
    </source>
</reference>
<dbReference type="Gene3D" id="3.20.20.80">
    <property type="entry name" value="Glycosidases"/>
    <property type="match status" value="1"/>
</dbReference>
<evidence type="ECO:0000313" key="1">
    <source>
        <dbReference type="EMBL" id="GBE91633.1"/>
    </source>
</evidence>
<protein>
    <submittedName>
        <fullName evidence="1">Agarase</fullName>
    </submittedName>
</protein>
<dbReference type="AlphaFoldDB" id="A0A2H6LEL9"/>
<accession>A0A2H6LEL9</accession>